<sequence>MDAASHHGYAGAQTLHVDPRADAPELDAPRRRASSGASAEEDPRRIDAVVMILEDVLYDHTNMLAHYAIDRAIQQLIRERAFPNTVAAFEALQSFRHVFGYRKRFPRFVESLVAQQRLSGDAAHRVIQAYYESQITEARTIRPFELAQATLSTLRDAGYRLGLVCVGKADVQLERLRTLGLEEFFTSIVHVASNPTVAQLAHAMRSISRELMLQPSSILFVGRKVFYEIKAANKVGLVTVRMLRGTYGTIMPIEQLEQPDYQIGSIEQLVAIVQLADQQLIKPKIVALGGGTGLAVLLKELRHYPADLTSIVTVFDSGRHSGALRKYLGILPPGDIRNCLVALSDSDEVMNKLMNYRFKDNFMEGCSLGNLLLAALTDIQGGFDKAITSVSDILNVNGDVLPATLDSTELCAELEDGTIVVSEVNVRSPYLPANPANSNEERKRKPPIKRVFLQKEDVEAFLPAVRAIESADIIVLSPGGFYTSIIATLLVPGIRDAIARSKGAKVYISNVATQCGQTDGYTLEDTLKVLGQYLGGDDIIDYVIANNVTPPEDIMESYFSRGETLLCPTQELVTRSRPVVLQGKTFEDPRDEGKSIIEQEVQEMRTKMMEGQSSNLFVKTHKPPSHRKTEW</sequence>
<dbReference type="GO" id="GO:0043743">
    <property type="term" value="F:LPPG:FO 2-phospho-L-lactate transferase activity"/>
    <property type="evidence" value="ECO:0007669"/>
    <property type="project" value="InterPro"/>
</dbReference>
<dbReference type="InterPro" id="IPR036412">
    <property type="entry name" value="HAD-like_sf"/>
</dbReference>
<dbReference type="EMBL" id="JAKCXM010000149">
    <property type="protein sequence ID" value="KAJ0400661.1"/>
    <property type="molecule type" value="Genomic_DNA"/>
</dbReference>
<feature type="region of interest" description="Disordered" evidence="2">
    <location>
        <begin position="1"/>
        <end position="40"/>
    </location>
</feature>
<dbReference type="InterPro" id="IPR023214">
    <property type="entry name" value="HAD_sf"/>
</dbReference>
<dbReference type="PANTHER" id="PTHR30135:SF3">
    <property type="entry name" value="GLUCONEOGENESIS FACTOR-RELATED"/>
    <property type="match status" value="1"/>
</dbReference>
<dbReference type="CDD" id="cd07187">
    <property type="entry name" value="YvcK_like"/>
    <property type="match status" value="1"/>
</dbReference>
<keyword evidence="1" id="KW-0963">Cytoplasm</keyword>
<dbReference type="Pfam" id="PF13419">
    <property type="entry name" value="HAD_2"/>
    <property type="match status" value="1"/>
</dbReference>
<dbReference type="Pfam" id="PF01933">
    <property type="entry name" value="CofD"/>
    <property type="match status" value="1"/>
</dbReference>
<feature type="region of interest" description="Disordered" evidence="2">
    <location>
        <begin position="609"/>
        <end position="631"/>
    </location>
</feature>
<evidence type="ECO:0000313" key="4">
    <source>
        <dbReference type="Proteomes" id="UP001209570"/>
    </source>
</evidence>
<dbReference type="InterPro" id="IPR038136">
    <property type="entry name" value="CofD-like_dom_sf"/>
</dbReference>
<dbReference type="Gene3D" id="3.40.50.10680">
    <property type="entry name" value="CofD-like domains"/>
    <property type="match status" value="1"/>
</dbReference>
<dbReference type="AlphaFoldDB" id="A0AAD5M395"/>
<dbReference type="SUPFAM" id="SSF56784">
    <property type="entry name" value="HAD-like"/>
    <property type="match status" value="1"/>
</dbReference>
<feature type="compositionally biased region" description="Basic and acidic residues" evidence="2">
    <location>
        <begin position="17"/>
        <end position="30"/>
    </location>
</feature>
<accession>A0AAD5M395</accession>
<organism evidence="3 4">
    <name type="scientific">Pythium insidiosum</name>
    <name type="common">Pythiosis disease agent</name>
    <dbReference type="NCBI Taxonomy" id="114742"/>
    <lineage>
        <taxon>Eukaryota</taxon>
        <taxon>Sar</taxon>
        <taxon>Stramenopiles</taxon>
        <taxon>Oomycota</taxon>
        <taxon>Peronosporomycetes</taxon>
        <taxon>Pythiales</taxon>
        <taxon>Pythiaceae</taxon>
        <taxon>Pythium</taxon>
    </lineage>
</organism>
<dbReference type="SUPFAM" id="SSF142338">
    <property type="entry name" value="CofD-like"/>
    <property type="match status" value="1"/>
</dbReference>
<evidence type="ECO:0000313" key="3">
    <source>
        <dbReference type="EMBL" id="KAJ0400661.1"/>
    </source>
</evidence>
<evidence type="ECO:0000256" key="1">
    <source>
        <dbReference type="ARBA" id="ARBA00022490"/>
    </source>
</evidence>
<feature type="compositionally biased region" description="Basic residues" evidence="2">
    <location>
        <begin position="619"/>
        <end position="631"/>
    </location>
</feature>
<evidence type="ECO:0000256" key="2">
    <source>
        <dbReference type="SAM" id="MobiDB-lite"/>
    </source>
</evidence>
<reference evidence="3" key="1">
    <citation type="submission" date="2021-12" db="EMBL/GenBank/DDBJ databases">
        <title>Prjna785345.</title>
        <authorList>
            <person name="Rujirawat T."/>
            <person name="Krajaejun T."/>
        </authorList>
    </citation>
    <scope>NUCLEOTIDE SEQUENCE</scope>
    <source>
        <strain evidence="3">Pi057C3</strain>
    </source>
</reference>
<dbReference type="NCBIfam" id="TIGR01826">
    <property type="entry name" value="CofD_related"/>
    <property type="match status" value="1"/>
</dbReference>
<dbReference type="HAMAP" id="MF_00973">
    <property type="entry name" value="Gluconeogen_factor"/>
    <property type="match status" value="1"/>
</dbReference>
<evidence type="ECO:0008006" key="5">
    <source>
        <dbReference type="Google" id="ProtNLM"/>
    </source>
</evidence>
<name>A0AAD5M395_PYTIN</name>
<dbReference type="Gene3D" id="1.10.150.520">
    <property type="match status" value="1"/>
</dbReference>
<gene>
    <name evidence="3" type="ORF">P43SY_005434</name>
</gene>
<proteinExistence type="inferred from homology"/>
<dbReference type="InterPro" id="IPR002882">
    <property type="entry name" value="CofD"/>
</dbReference>
<dbReference type="Gene3D" id="3.40.50.1000">
    <property type="entry name" value="HAD superfamily/HAD-like"/>
    <property type="match status" value="1"/>
</dbReference>
<dbReference type="Proteomes" id="UP001209570">
    <property type="component" value="Unassembled WGS sequence"/>
</dbReference>
<dbReference type="PANTHER" id="PTHR30135">
    <property type="entry name" value="UNCHARACTERIZED PROTEIN YVCK-RELATED"/>
    <property type="match status" value="1"/>
</dbReference>
<dbReference type="InterPro" id="IPR041492">
    <property type="entry name" value="HAD_2"/>
</dbReference>
<keyword evidence="4" id="KW-1185">Reference proteome</keyword>
<dbReference type="InterPro" id="IPR010119">
    <property type="entry name" value="Gluconeogen_factor"/>
</dbReference>
<comment type="caution">
    <text evidence="3">The sequence shown here is derived from an EMBL/GenBank/DDBJ whole genome shotgun (WGS) entry which is preliminary data.</text>
</comment>
<protein>
    <recommendedName>
        <fullName evidence="5">Gluconeogenesis factor</fullName>
    </recommendedName>
</protein>